<dbReference type="Gene3D" id="3.10.10.10">
    <property type="entry name" value="HIV Type 1 Reverse Transcriptase, subunit A, domain 1"/>
    <property type="match status" value="1"/>
</dbReference>
<evidence type="ECO:0000256" key="1">
    <source>
        <dbReference type="PROSITE-ProRule" id="PRU00047"/>
    </source>
</evidence>
<evidence type="ECO:0000259" key="3">
    <source>
        <dbReference type="PROSITE" id="PS50158"/>
    </source>
</evidence>
<keyword evidence="1" id="KW-0479">Metal-binding</keyword>
<sequence length="1195" mass="135919">MNTEKELIKKRGGVKAKLTQFSTYLNIAKSSDKLSKLQANELKCRLEKIEDLYSVFDKLQLELEELADDAEERYNERSQLEGQYYELVSQARTLLEGQLDPAHNQVGPVSANCDTHACATNRQHLVNLPKVDLIPFAGDYQYWLEFKHTFTSLIHECDSLDDISKFHYLRRSLQGSAQLVISNLDFTSANYSEAWSLLCDRFDNKRLLVNNHIQSLFNIEKIGKESCQSIRNMIDTTNKNLRALSTLGQPVTHWDTLIIYLLSTKLDYVTSREWEQFRNTLNIPPTLQDFTKFLTGRADLLETLQDTKQNRRPEFQKNAPNFQKSAPNFSKTFVVNTQNNNSSYTCPMCNDNHFLHNCQSFRQLTVDERVRKVTELKVCLNCLRPGHINKKCRLSRCRYCNSKHNTLLHTDKETVHIPTIVENNVTLSTDTSTTDAKPSFVFLSTAMVMVGDRHGRLHKARLLLDNGSTANFVTDRLCTKLGLVRRDTSSTVTGIDNQATVSTQLCNLTIVSNNGGYRVSINCHILPDITKSIPTSHVNIQHIPIPTGINLADPSFNVPSSIDILVGAEIFWSVLGSSSIKLGKKLPVLQESQLGWLVTGSIPQSQLQSSVCYFVQNNEPDLSRFWEFDAISPTHCMSQEERECEASFSEHTSRNADGRFVVTIPLKESPDVLGDSYNMARRRFMSLEKRFERDPVLKEHYTKFMQEYIDLGHMTENTINVPQDNKVSYYIPHHGLFQPKCRVVFDAGAASTSGKSFNDIQKIGPTVQDDLFSILVRFRQHKYVVTADVEKMYRAIEVNPSQRSLQQIIYRSEPYLPLKTYTLNTLTYGCSSAPYLATKCLVSLADQVQDDKVKYAIQRNFYVDDYLDGDDSIEKLKHTCQQVISTLDSAKLNLRKWQSNSTDILQTVMDLKGTPLNNKSLDLNENTSCKTLGLYWSCSQDMLLFSINLKHNPNSKVTKRHILSTINQIFDPLGLVGPCVMEVKDIMRKLWSAKYDWDDEVSVEIKNLWHTFEDTLPKINNLRIPRWILCDEPSSIELHTFTDASERAYGTCIYARTVGKNGTVDVHLLVSKNKIAPIKPTTIPRLELSGALMGSRLCTKVKSALTVNAQCFFWSDSTIVLGWLSSPTNQLKQFVRNRVYEIQESTSGHKWSYVPSKDNPADLVSRGVRADAIGESSLWWSGPSFLYQNHVVIGQ</sequence>
<dbReference type="SUPFAM" id="SSF56672">
    <property type="entry name" value="DNA/RNA polymerases"/>
    <property type="match status" value="1"/>
</dbReference>
<dbReference type="InterPro" id="IPR000477">
    <property type="entry name" value="RT_dom"/>
</dbReference>
<dbReference type="InterPro" id="IPR005312">
    <property type="entry name" value="DUF1759"/>
</dbReference>
<dbReference type="InterPro" id="IPR043128">
    <property type="entry name" value="Rev_trsase/Diguanyl_cyclase"/>
</dbReference>
<keyword evidence="1" id="KW-0862">Zinc</keyword>
<gene>
    <name evidence="4" type="ORF">JYU34_010371</name>
</gene>
<protein>
    <recommendedName>
        <fullName evidence="3">CCHC-type domain-containing protein</fullName>
    </recommendedName>
</protein>
<dbReference type="PANTHER" id="PTHR47331">
    <property type="entry name" value="PHD-TYPE DOMAIN-CONTAINING PROTEIN"/>
    <property type="match status" value="1"/>
</dbReference>
<feature type="domain" description="CCHC-type" evidence="3">
    <location>
        <begin position="379"/>
        <end position="393"/>
    </location>
</feature>
<evidence type="ECO:0000313" key="5">
    <source>
        <dbReference type="Proteomes" id="UP000823941"/>
    </source>
</evidence>
<keyword evidence="2" id="KW-0175">Coiled coil</keyword>
<comment type="caution">
    <text evidence="4">The sequence shown here is derived from an EMBL/GenBank/DDBJ whole genome shotgun (WGS) entry which is preliminary data.</text>
</comment>
<dbReference type="Pfam" id="PF00078">
    <property type="entry name" value="RVT_1"/>
    <property type="match status" value="1"/>
</dbReference>
<proteinExistence type="predicted"/>
<accession>A0ABQ7QJG7</accession>
<reference evidence="4 5" key="1">
    <citation type="submission" date="2021-06" db="EMBL/GenBank/DDBJ databases">
        <title>A haploid diamondback moth (Plutella xylostella L.) genome assembly resolves 31 chromosomes and identifies a diamide resistance mutation.</title>
        <authorList>
            <person name="Ward C.M."/>
            <person name="Perry K.D."/>
            <person name="Baker G."/>
            <person name="Powis K."/>
            <person name="Heckel D.G."/>
            <person name="Baxter S.W."/>
        </authorList>
    </citation>
    <scope>NUCLEOTIDE SEQUENCE [LARGE SCALE GENOMIC DNA]</scope>
    <source>
        <strain evidence="4 5">LV</strain>
        <tissue evidence="4">Single pupa</tissue>
    </source>
</reference>
<dbReference type="EMBL" id="JAHIBW010000014">
    <property type="protein sequence ID" value="KAG7304954.1"/>
    <property type="molecule type" value="Genomic_DNA"/>
</dbReference>
<dbReference type="Pfam" id="PF05380">
    <property type="entry name" value="Peptidase_A17"/>
    <property type="match status" value="1"/>
</dbReference>
<evidence type="ECO:0000313" key="4">
    <source>
        <dbReference type="EMBL" id="KAG7304954.1"/>
    </source>
</evidence>
<feature type="coiled-coil region" evidence="2">
    <location>
        <begin position="49"/>
        <end position="83"/>
    </location>
</feature>
<dbReference type="InterPro" id="IPR001878">
    <property type="entry name" value="Znf_CCHC"/>
</dbReference>
<dbReference type="PROSITE" id="PS50158">
    <property type="entry name" value="ZF_CCHC"/>
    <property type="match status" value="1"/>
</dbReference>
<keyword evidence="1" id="KW-0863">Zinc-finger</keyword>
<dbReference type="Proteomes" id="UP000823941">
    <property type="component" value="Chromosome 14"/>
</dbReference>
<dbReference type="Pfam" id="PF03564">
    <property type="entry name" value="DUF1759"/>
    <property type="match status" value="1"/>
</dbReference>
<dbReference type="CDD" id="cd00303">
    <property type="entry name" value="retropepsin_like"/>
    <property type="match status" value="1"/>
</dbReference>
<keyword evidence="5" id="KW-1185">Reference proteome</keyword>
<dbReference type="Gene3D" id="3.30.70.270">
    <property type="match status" value="1"/>
</dbReference>
<name>A0ABQ7QJG7_PLUXY</name>
<dbReference type="InterPro" id="IPR043502">
    <property type="entry name" value="DNA/RNA_pol_sf"/>
</dbReference>
<organism evidence="4 5">
    <name type="scientific">Plutella xylostella</name>
    <name type="common">Diamondback moth</name>
    <name type="synonym">Plutella maculipennis</name>
    <dbReference type="NCBI Taxonomy" id="51655"/>
    <lineage>
        <taxon>Eukaryota</taxon>
        <taxon>Metazoa</taxon>
        <taxon>Ecdysozoa</taxon>
        <taxon>Arthropoda</taxon>
        <taxon>Hexapoda</taxon>
        <taxon>Insecta</taxon>
        <taxon>Pterygota</taxon>
        <taxon>Neoptera</taxon>
        <taxon>Endopterygota</taxon>
        <taxon>Lepidoptera</taxon>
        <taxon>Glossata</taxon>
        <taxon>Ditrysia</taxon>
        <taxon>Yponomeutoidea</taxon>
        <taxon>Plutellidae</taxon>
        <taxon>Plutella</taxon>
    </lineage>
</organism>
<dbReference type="Gene3D" id="2.40.70.10">
    <property type="entry name" value="Acid Proteases"/>
    <property type="match status" value="1"/>
</dbReference>
<dbReference type="InterPro" id="IPR021109">
    <property type="entry name" value="Peptidase_aspartic_dom_sf"/>
</dbReference>
<evidence type="ECO:0000256" key="2">
    <source>
        <dbReference type="SAM" id="Coils"/>
    </source>
</evidence>
<dbReference type="InterPro" id="IPR008042">
    <property type="entry name" value="Retrotrans_Pao"/>
</dbReference>
<dbReference type="PANTHER" id="PTHR47331:SF1">
    <property type="entry name" value="GAG-LIKE PROTEIN"/>
    <property type="match status" value="1"/>
</dbReference>